<evidence type="ECO:0000313" key="1">
    <source>
        <dbReference type="EMBL" id="KAF2240868.1"/>
    </source>
</evidence>
<dbReference type="AlphaFoldDB" id="A0A6A6HSW8"/>
<proteinExistence type="predicted"/>
<accession>A0A6A6HSW8</accession>
<dbReference type="Proteomes" id="UP000800094">
    <property type="component" value="Unassembled WGS sequence"/>
</dbReference>
<organism evidence="1 2">
    <name type="scientific">Trematosphaeria pertusa</name>
    <dbReference type="NCBI Taxonomy" id="390896"/>
    <lineage>
        <taxon>Eukaryota</taxon>
        <taxon>Fungi</taxon>
        <taxon>Dikarya</taxon>
        <taxon>Ascomycota</taxon>
        <taxon>Pezizomycotina</taxon>
        <taxon>Dothideomycetes</taxon>
        <taxon>Pleosporomycetidae</taxon>
        <taxon>Pleosporales</taxon>
        <taxon>Massarineae</taxon>
        <taxon>Trematosphaeriaceae</taxon>
        <taxon>Trematosphaeria</taxon>
    </lineage>
</organism>
<gene>
    <name evidence="1" type="ORF">BU26DRAFT_201450</name>
</gene>
<protein>
    <submittedName>
        <fullName evidence="1">Uncharacterized protein</fullName>
    </submittedName>
</protein>
<dbReference type="RefSeq" id="XP_033675872.1">
    <property type="nucleotide sequence ID" value="XM_033820534.1"/>
</dbReference>
<reference evidence="1" key="1">
    <citation type="journal article" date="2020" name="Stud. Mycol.">
        <title>101 Dothideomycetes genomes: a test case for predicting lifestyles and emergence of pathogens.</title>
        <authorList>
            <person name="Haridas S."/>
            <person name="Albert R."/>
            <person name="Binder M."/>
            <person name="Bloem J."/>
            <person name="Labutti K."/>
            <person name="Salamov A."/>
            <person name="Andreopoulos B."/>
            <person name="Baker S."/>
            <person name="Barry K."/>
            <person name="Bills G."/>
            <person name="Bluhm B."/>
            <person name="Cannon C."/>
            <person name="Castanera R."/>
            <person name="Culley D."/>
            <person name="Daum C."/>
            <person name="Ezra D."/>
            <person name="Gonzalez J."/>
            <person name="Henrissat B."/>
            <person name="Kuo A."/>
            <person name="Liang C."/>
            <person name="Lipzen A."/>
            <person name="Lutzoni F."/>
            <person name="Magnuson J."/>
            <person name="Mondo S."/>
            <person name="Nolan M."/>
            <person name="Ohm R."/>
            <person name="Pangilinan J."/>
            <person name="Park H.-J."/>
            <person name="Ramirez L."/>
            <person name="Alfaro M."/>
            <person name="Sun H."/>
            <person name="Tritt A."/>
            <person name="Yoshinaga Y."/>
            <person name="Zwiers L.-H."/>
            <person name="Turgeon B."/>
            <person name="Goodwin S."/>
            <person name="Spatafora J."/>
            <person name="Crous P."/>
            <person name="Grigoriev I."/>
        </authorList>
    </citation>
    <scope>NUCLEOTIDE SEQUENCE</scope>
    <source>
        <strain evidence="1">CBS 122368</strain>
    </source>
</reference>
<name>A0A6A6HSW8_9PLEO</name>
<evidence type="ECO:0000313" key="2">
    <source>
        <dbReference type="Proteomes" id="UP000800094"/>
    </source>
</evidence>
<dbReference type="GeneID" id="54573864"/>
<keyword evidence="2" id="KW-1185">Reference proteome</keyword>
<sequence>MPDETEESHRAVEFWPWASGVTCGRLQRLRCPSTPSRLAKPRASRCTRAPPPAYPVRHHFSRLRQACRRLLEGAMPTTLHMCWNRCPKRHLKPLPFQDPPSAVPYANG</sequence>
<dbReference type="EMBL" id="ML987215">
    <property type="protein sequence ID" value="KAF2240868.1"/>
    <property type="molecule type" value="Genomic_DNA"/>
</dbReference>